<evidence type="ECO:0000313" key="3">
    <source>
        <dbReference type="Proteomes" id="UP000307874"/>
    </source>
</evidence>
<gene>
    <name evidence="2" type="ORF">FF124_14675</name>
</gene>
<accession>A0A5C4JNM2</accession>
<protein>
    <recommendedName>
        <fullName evidence="4">Lipoprotein</fullName>
    </recommendedName>
</protein>
<dbReference type="RefSeq" id="WP_138749242.1">
    <property type="nucleotide sequence ID" value="NZ_VCLB01000008.1"/>
</dbReference>
<name>A0A5C4JNM2_9HYPH</name>
<feature type="signal peptide" evidence="1">
    <location>
        <begin position="1"/>
        <end position="19"/>
    </location>
</feature>
<sequence length="138" mass="14745">MKKTVIILAALAVGASSCAKNPNQISAAYVSETPYMQYSCSQLKEEAARVSERSAEAIGIQNDKATKDAVAMTVGMVVFWPAIFFVGGDGESAANVSRLKGEMEAIQSASNKKGCDIKFEEIDVEKEEKSSKTKKANA</sequence>
<comment type="caution">
    <text evidence="2">The sequence shown here is derived from an EMBL/GenBank/DDBJ whole genome shotgun (WGS) entry which is preliminary data.</text>
</comment>
<dbReference type="PROSITE" id="PS51257">
    <property type="entry name" value="PROKAR_LIPOPROTEIN"/>
    <property type="match status" value="1"/>
</dbReference>
<dbReference type="EMBL" id="VCLB01000008">
    <property type="protein sequence ID" value="TNB46801.1"/>
    <property type="molecule type" value="Genomic_DNA"/>
</dbReference>
<dbReference type="OrthoDB" id="7862470at2"/>
<keyword evidence="1" id="KW-0732">Signal</keyword>
<feature type="chain" id="PRO_5022749950" description="Lipoprotein" evidence="1">
    <location>
        <begin position="20"/>
        <end position="138"/>
    </location>
</feature>
<proteinExistence type="predicted"/>
<dbReference type="AlphaFoldDB" id="A0A5C4JNM2"/>
<organism evidence="2 3">
    <name type="scientific">Martelella lutilitoris</name>
    <dbReference type="NCBI Taxonomy" id="2583532"/>
    <lineage>
        <taxon>Bacteria</taxon>
        <taxon>Pseudomonadati</taxon>
        <taxon>Pseudomonadota</taxon>
        <taxon>Alphaproteobacteria</taxon>
        <taxon>Hyphomicrobiales</taxon>
        <taxon>Aurantimonadaceae</taxon>
        <taxon>Martelella</taxon>
    </lineage>
</organism>
<evidence type="ECO:0008006" key="4">
    <source>
        <dbReference type="Google" id="ProtNLM"/>
    </source>
</evidence>
<dbReference type="Proteomes" id="UP000307874">
    <property type="component" value="Unassembled WGS sequence"/>
</dbReference>
<reference evidence="2 3" key="1">
    <citation type="submission" date="2019-06" db="EMBL/GenBank/DDBJ databases">
        <title>Martelella lutilitoris sp. nov., isolated from a tidal mudflat.</title>
        <authorList>
            <person name="Kim Y.-J."/>
        </authorList>
    </citation>
    <scope>NUCLEOTIDE SEQUENCE [LARGE SCALE GENOMIC DNA]</scope>
    <source>
        <strain evidence="2 3">GH2-6</strain>
    </source>
</reference>
<evidence type="ECO:0000313" key="2">
    <source>
        <dbReference type="EMBL" id="TNB46801.1"/>
    </source>
</evidence>
<evidence type="ECO:0000256" key="1">
    <source>
        <dbReference type="SAM" id="SignalP"/>
    </source>
</evidence>
<keyword evidence="3" id="KW-1185">Reference proteome</keyword>